<gene>
    <name evidence="2" type="ORF">EJB05_34834</name>
</gene>
<name>A0A5J9U4T2_9POAL</name>
<dbReference type="AlphaFoldDB" id="A0A5J9U4T2"/>
<dbReference type="Proteomes" id="UP000324897">
    <property type="component" value="Chromosome 7"/>
</dbReference>
<evidence type="ECO:0000256" key="1">
    <source>
        <dbReference type="SAM" id="MobiDB-lite"/>
    </source>
</evidence>
<protein>
    <submittedName>
        <fullName evidence="2">Uncharacterized protein</fullName>
    </submittedName>
</protein>
<evidence type="ECO:0000313" key="3">
    <source>
        <dbReference type="Proteomes" id="UP000324897"/>
    </source>
</evidence>
<dbReference type="OrthoDB" id="685089at2759"/>
<proteinExistence type="predicted"/>
<reference evidence="2 3" key="1">
    <citation type="journal article" date="2019" name="Sci. Rep.">
        <title>A high-quality genome of Eragrostis curvula grass provides insights into Poaceae evolution and supports new strategies to enhance forage quality.</title>
        <authorList>
            <person name="Carballo J."/>
            <person name="Santos B.A.C.M."/>
            <person name="Zappacosta D."/>
            <person name="Garbus I."/>
            <person name="Selva J.P."/>
            <person name="Gallo C.A."/>
            <person name="Diaz A."/>
            <person name="Albertini E."/>
            <person name="Caccamo M."/>
            <person name="Echenique V."/>
        </authorList>
    </citation>
    <scope>NUCLEOTIDE SEQUENCE [LARGE SCALE GENOMIC DNA]</scope>
    <source>
        <strain evidence="3">cv. Victoria</strain>
        <tissue evidence="2">Leaf</tissue>
    </source>
</reference>
<keyword evidence="3" id="KW-1185">Reference proteome</keyword>
<dbReference type="Gramene" id="TVU18722">
    <property type="protein sequence ID" value="TVU18722"/>
    <property type="gene ID" value="EJB05_34834"/>
</dbReference>
<organism evidence="2 3">
    <name type="scientific">Eragrostis curvula</name>
    <name type="common">weeping love grass</name>
    <dbReference type="NCBI Taxonomy" id="38414"/>
    <lineage>
        <taxon>Eukaryota</taxon>
        <taxon>Viridiplantae</taxon>
        <taxon>Streptophyta</taxon>
        <taxon>Embryophyta</taxon>
        <taxon>Tracheophyta</taxon>
        <taxon>Spermatophyta</taxon>
        <taxon>Magnoliopsida</taxon>
        <taxon>Liliopsida</taxon>
        <taxon>Poales</taxon>
        <taxon>Poaceae</taxon>
        <taxon>PACMAD clade</taxon>
        <taxon>Chloridoideae</taxon>
        <taxon>Eragrostideae</taxon>
        <taxon>Eragrostidinae</taxon>
        <taxon>Eragrostis</taxon>
    </lineage>
</organism>
<evidence type="ECO:0000313" key="2">
    <source>
        <dbReference type="EMBL" id="TVU18722.1"/>
    </source>
</evidence>
<dbReference type="EMBL" id="RWGY01000029">
    <property type="protein sequence ID" value="TVU18722.1"/>
    <property type="molecule type" value="Genomic_DNA"/>
</dbReference>
<feature type="region of interest" description="Disordered" evidence="1">
    <location>
        <begin position="1"/>
        <end position="96"/>
    </location>
</feature>
<sequence length="146" mass="15975">MSRLDRDPQPRTTTKTKKPSSPASAFTSVAAQLLLRRGGREANNGDSIEFFSDLRKRQPEPPASAQTERGGPGRPEDGRGRTRRRGSSAGSDELLASEIGKHDYDWYQIMTASDSPGDASLVTGDERFRPSTGLHRTIWIGGTCEK</sequence>
<accession>A0A5J9U4T2</accession>
<comment type="caution">
    <text evidence="2">The sequence shown here is derived from an EMBL/GenBank/DDBJ whole genome shotgun (WGS) entry which is preliminary data.</text>
</comment>